<reference evidence="6 7" key="1">
    <citation type="submission" date="2019-05" db="EMBL/GenBank/DDBJ databases">
        <title>Mikania micrantha, genome provides insights into the molecular mechanism of rapid growth.</title>
        <authorList>
            <person name="Liu B."/>
        </authorList>
    </citation>
    <scope>NUCLEOTIDE SEQUENCE [LARGE SCALE GENOMIC DNA]</scope>
    <source>
        <strain evidence="6">NLD-2019</strain>
        <tissue evidence="6">Leaf</tissue>
    </source>
</reference>
<evidence type="ECO:0000313" key="6">
    <source>
        <dbReference type="EMBL" id="KAD4888917.1"/>
    </source>
</evidence>
<dbReference type="Pfam" id="PF03330">
    <property type="entry name" value="DPBB_1"/>
    <property type="match status" value="1"/>
</dbReference>
<evidence type="ECO:0000313" key="7">
    <source>
        <dbReference type="Proteomes" id="UP000326396"/>
    </source>
</evidence>
<comment type="similarity">
    <text evidence="4">Belongs to the expansin family. Expansin A subfamily.</text>
</comment>
<protein>
    <recommendedName>
        <fullName evidence="4">Expansin</fullName>
    </recommendedName>
</protein>
<comment type="function">
    <text evidence="4">Causes loosening and extension of plant cell walls by disrupting non-covalent bonding between cellulose microfibrils and matrix glucans. No enzymatic activity has been found.</text>
</comment>
<keyword evidence="4" id="KW-0134">Cell wall</keyword>
<dbReference type="CDD" id="cd22274">
    <property type="entry name" value="DPBB_EXPA_N"/>
    <property type="match status" value="1"/>
</dbReference>
<evidence type="ECO:0000256" key="1">
    <source>
        <dbReference type="ARBA" id="ARBA00022525"/>
    </source>
</evidence>
<evidence type="ECO:0000259" key="5">
    <source>
        <dbReference type="PROSITE" id="PS50842"/>
    </source>
</evidence>
<dbReference type="Proteomes" id="UP000326396">
    <property type="component" value="Linkage Group LG19"/>
</dbReference>
<evidence type="ECO:0000256" key="2">
    <source>
        <dbReference type="ARBA" id="ARBA00022729"/>
    </source>
</evidence>
<dbReference type="InterPro" id="IPR007118">
    <property type="entry name" value="Expan_Lol_pI"/>
</dbReference>
<dbReference type="PRINTS" id="PR01226">
    <property type="entry name" value="EXPANSIN"/>
</dbReference>
<dbReference type="SUPFAM" id="SSF50685">
    <property type="entry name" value="Barwin-like endoglucanases"/>
    <property type="match status" value="1"/>
</dbReference>
<dbReference type="SMART" id="SM00837">
    <property type="entry name" value="DPBB_1"/>
    <property type="match status" value="1"/>
</dbReference>
<keyword evidence="2" id="KW-0732">Signal</keyword>
<organism evidence="6 7">
    <name type="scientific">Mikania micrantha</name>
    <name type="common">bitter vine</name>
    <dbReference type="NCBI Taxonomy" id="192012"/>
    <lineage>
        <taxon>Eukaryota</taxon>
        <taxon>Viridiplantae</taxon>
        <taxon>Streptophyta</taxon>
        <taxon>Embryophyta</taxon>
        <taxon>Tracheophyta</taxon>
        <taxon>Spermatophyta</taxon>
        <taxon>Magnoliopsida</taxon>
        <taxon>eudicotyledons</taxon>
        <taxon>Gunneridae</taxon>
        <taxon>Pentapetalae</taxon>
        <taxon>asterids</taxon>
        <taxon>campanulids</taxon>
        <taxon>Asterales</taxon>
        <taxon>Asteraceae</taxon>
        <taxon>Asteroideae</taxon>
        <taxon>Heliantheae alliance</taxon>
        <taxon>Eupatorieae</taxon>
        <taxon>Mikania</taxon>
    </lineage>
</organism>
<keyword evidence="7" id="KW-1185">Reference proteome</keyword>
<dbReference type="PROSITE" id="PS50842">
    <property type="entry name" value="EXPANSIN_EG45"/>
    <property type="match status" value="1"/>
</dbReference>
<dbReference type="AlphaFoldDB" id="A0A5N6NL78"/>
<dbReference type="PRINTS" id="PR01225">
    <property type="entry name" value="EXPANSNFAMLY"/>
</dbReference>
<dbReference type="GO" id="GO:0005576">
    <property type="term" value="C:extracellular region"/>
    <property type="evidence" value="ECO:0007669"/>
    <property type="project" value="InterPro"/>
</dbReference>
<accession>A0A5N6NL78</accession>
<keyword evidence="1 4" id="KW-0964">Secreted</keyword>
<dbReference type="EMBL" id="SZYD01000011">
    <property type="protein sequence ID" value="KAD4888917.1"/>
    <property type="molecule type" value="Genomic_DNA"/>
</dbReference>
<keyword evidence="3 4" id="KW-0961">Cell wall biogenesis/degradation</keyword>
<dbReference type="PANTHER" id="PTHR31867">
    <property type="entry name" value="EXPANSIN-A15"/>
    <property type="match status" value="1"/>
</dbReference>
<feature type="domain" description="Expansin-like EG45" evidence="5">
    <location>
        <begin position="9"/>
        <end position="96"/>
    </location>
</feature>
<comment type="subcellular location">
    <subcellularLocation>
        <location evidence="4">Secreted</location>
        <location evidence="4">Cell wall</location>
    </subcellularLocation>
    <subcellularLocation>
        <location evidence="4">Membrane</location>
        <topology evidence="4">Peripheral membrane protein</topology>
    </subcellularLocation>
</comment>
<comment type="caution">
    <text evidence="6">The sequence shown here is derived from an EMBL/GenBank/DDBJ whole genome shotgun (WGS) entry which is preliminary data.</text>
</comment>
<evidence type="ECO:0000256" key="4">
    <source>
        <dbReference type="RuleBase" id="RU365023"/>
    </source>
</evidence>
<sequence>MKLKLFFLGGACGYGNLYGQGYGTNTAALSTALFNNGMSCGACFEIKCAGLQKWCHPGSIVVTATHFCPPNNALLNGEGGWCNPPQNHFDLSQPVFSKWLNTKFLFITEGTMYQERWNQVHSEWTLILQLGADYKRGWSRGCNIGCNQRFEDQMEYPCQETGARTGRATRILTGRLYLSR</sequence>
<dbReference type="InterPro" id="IPR009009">
    <property type="entry name" value="RlpA-like_DPBB"/>
</dbReference>
<evidence type="ECO:0000256" key="3">
    <source>
        <dbReference type="ARBA" id="ARBA00023316"/>
    </source>
</evidence>
<dbReference type="InterPro" id="IPR036908">
    <property type="entry name" value="RlpA-like_sf"/>
</dbReference>
<proteinExistence type="inferred from homology"/>
<dbReference type="GO" id="GO:0016020">
    <property type="term" value="C:membrane"/>
    <property type="evidence" value="ECO:0007669"/>
    <property type="project" value="UniProtKB-SubCell"/>
</dbReference>
<dbReference type="Gene3D" id="2.40.40.10">
    <property type="entry name" value="RlpA-like domain"/>
    <property type="match status" value="1"/>
</dbReference>
<gene>
    <name evidence="6" type="ORF">E3N88_20990</name>
</gene>
<dbReference type="InterPro" id="IPR002963">
    <property type="entry name" value="Expansin"/>
</dbReference>
<name>A0A5N6NL78_9ASTR</name>
<dbReference type="GO" id="GO:0009664">
    <property type="term" value="P:plant-type cell wall organization"/>
    <property type="evidence" value="ECO:0007669"/>
    <property type="project" value="InterPro"/>
</dbReference>
<dbReference type="OrthoDB" id="5823761at2759"/>
<dbReference type="InterPro" id="IPR007112">
    <property type="entry name" value="Expansin/allergen_DPBB_dom"/>
</dbReference>